<evidence type="ECO:0000313" key="2">
    <source>
        <dbReference type="EMBL" id="TFY70140.1"/>
    </source>
</evidence>
<reference evidence="2 3" key="1">
    <citation type="submission" date="2019-02" db="EMBL/GenBank/DDBJ databases">
        <title>Genome sequencing of the rare red list fungi Dentipellis fragilis.</title>
        <authorList>
            <person name="Buettner E."/>
            <person name="Kellner H."/>
        </authorList>
    </citation>
    <scope>NUCLEOTIDE SEQUENCE [LARGE SCALE GENOMIC DNA]</scope>
    <source>
        <strain evidence="2 3">DSM 105465</strain>
    </source>
</reference>
<feature type="region of interest" description="Disordered" evidence="1">
    <location>
        <begin position="24"/>
        <end position="74"/>
    </location>
</feature>
<feature type="region of interest" description="Disordered" evidence="1">
    <location>
        <begin position="90"/>
        <end position="251"/>
    </location>
</feature>
<dbReference type="EMBL" id="SEOQ01000119">
    <property type="protein sequence ID" value="TFY70140.1"/>
    <property type="molecule type" value="Genomic_DNA"/>
</dbReference>
<feature type="compositionally biased region" description="Polar residues" evidence="1">
    <location>
        <begin position="237"/>
        <end position="249"/>
    </location>
</feature>
<protein>
    <submittedName>
        <fullName evidence="2">Uncharacterized protein</fullName>
    </submittedName>
</protein>
<proteinExistence type="predicted"/>
<feature type="compositionally biased region" description="Acidic residues" evidence="1">
    <location>
        <begin position="91"/>
        <end position="103"/>
    </location>
</feature>
<dbReference type="Proteomes" id="UP000298327">
    <property type="component" value="Unassembled WGS sequence"/>
</dbReference>
<keyword evidence="3" id="KW-1185">Reference proteome</keyword>
<feature type="compositionally biased region" description="Polar residues" evidence="1">
    <location>
        <begin position="50"/>
        <end position="59"/>
    </location>
</feature>
<dbReference type="AlphaFoldDB" id="A0A4Y9Z7M9"/>
<evidence type="ECO:0000313" key="3">
    <source>
        <dbReference type="Proteomes" id="UP000298327"/>
    </source>
</evidence>
<name>A0A4Y9Z7M9_9AGAM</name>
<organism evidence="2 3">
    <name type="scientific">Dentipellis fragilis</name>
    <dbReference type="NCBI Taxonomy" id="205917"/>
    <lineage>
        <taxon>Eukaryota</taxon>
        <taxon>Fungi</taxon>
        <taxon>Dikarya</taxon>
        <taxon>Basidiomycota</taxon>
        <taxon>Agaricomycotina</taxon>
        <taxon>Agaricomycetes</taxon>
        <taxon>Russulales</taxon>
        <taxon>Hericiaceae</taxon>
        <taxon>Dentipellis</taxon>
    </lineage>
</organism>
<evidence type="ECO:0000256" key="1">
    <source>
        <dbReference type="SAM" id="MobiDB-lite"/>
    </source>
</evidence>
<feature type="compositionally biased region" description="Polar residues" evidence="1">
    <location>
        <begin position="115"/>
        <end position="137"/>
    </location>
</feature>
<comment type="caution">
    <text evidence="2">The sequence shown here is derived from an EMBL/GenBank/DDBJ whole genome shotgun (WGS) entry which is preliminary data.</text>
</comment>
<accession>A0A4Y9Z7M9</accession>
<feature type="compositionally biased region" description="Basic residues" evidence="1">
    <location>
        <begin position="289"/>
        <end position="299"/>
    </location>
</feature>
<gene>
    <name evidence="2" type="ORF">EVG20_g2864</name>
</gene>
<feature type="region of interest" description="Disordered" evidence="1">
    <location>
        <begin position="274"/>
        <end position="299"/>
    </location>
</feature>
<sequence>MAESELEEAVRIIDAIEISDSEDNACESNTISAPVKKGPPCGKRSRVAKTRQSTQTTVQEPPIAQQNKDDTSNACIADHDSTEAAVMAPEFEGELTVSDDEPSTTDLAQSDGEEAQSSKTKRSQVSNDPDTMPQITAQKGKASTVMSTSSERKGTNRVTTRPSHNRKFKLLPNPADQTNDEDDQLKSSDADQPLSNKVLGKRRLKIDDLPRKQTIIQHPHPESSESKRRGKGLQPRPSKTYNPGNMSKDSAQDHHLTIRDLQELCCKMIYNYDERKEEGEGADNDEPKKAHRRCGHPYP</sequence>